<comment type="function">
    <text evidence="6">S-adenosyl-L-methionine-dependent methyltransferase that catalyzes the trimethylation of the amino group of the modified target histidine residue in translation elongation factor 2 (EF-2), to form an intermediate called diphthine. The three successive methylation reactions represent the second step of diphthamide biosynthesis.</text>
</comment>
<dbReference type="GO" id="GO:0017183">
    <property type="term" value="P:protein histidyl modification to diphthamide"/>
    <property type="evidence" value="ECO:0007669"/>
    <property type="project" value="UniProtKB-UniRule"/>
</dbReference>
<feature type="binding site" evidence="6 7">
    <location>
        <begin position="114"/>
        <end position="115"/>
    </location>
    <ligand>
        <name>S-adenosyl-L-methionine</name>
        <dbReference type="ChEBI" id="CHEBI:59789"/>
    </ligand>
</feature>
<name>A0A7D6BVC1_FERL1</name>
<comment type="similarity">
    <text evidence="2 6">Belongs to the diphthine synthase family.</text>
</comment>
<dbReference type="PIRSF" id="PIRSF036432">
    <property type="entry name" value="Diphthine_synth"/>
    <property type="match status" value="1"/>
</dbReference>
<evidence type="ECO:0000256" key="1">
    <source>
        <dbReference type="ARBA" id="ARBA00005156"/>
    </source>
</evidence>
<sequence>MGTLIFIGMGIWNENDISVRGLKELVDSDVIFAEQYTGRMQEGSIERLEDAAGKKITVLSREEVEEEKTILKEAESKRVALLVPGDPLISTTHISLKLSAEKKGIETVVVHSSSILTAAIGECGLQVYKLGKPCTLAMWGKGFEPTSSYDVIADNFGRGLHSVVFLDLKDRCMDAKEAIEQLLKIESERHRLGEFKLVVLSRVGSGEQKITYGRPDELLKTSLGKPPFLLVLPGKLHFMEEEALQRFEI</sequence>
<dbReference type="InterPro" id="IPR035996">
    <property type="entry name" value="4pyrrol_Methylase_sf"/>
</dbReference>
<evidence type="ECO:0000313" key="10">
    <source>
        <dbReference type="Proteomes" id="UP000510821"/>
    </source>
</evidence>
<dbReference type="KEGG" id="flt:Sv326_0989"/>
<feature type="binding site" evidence="6 7">
    <location>
        <position position="86"/>
    </location>
    <ligand>
        <name>S-adenosyl-L-methionine</name>
        <dbReference type="ChEBI" id="CHEBI:59789"/>
    </ligand>
</feature>
<dbReference type="Gene3D" id="3.30.950.10">
    <property type="entry name" value="Methyltransferase, Cobalt-precorrin-4 Transmethylase, Domain 2"/>
    <property type="match status" value="1"/>
</dbReference>
<comment type="subunit">
    <text evidence="6">Homodimer.</text>
</comment>
<keyword evidence="4 6" id="KW-0808">Transferase</keyword>
<feature type="binding site" evidence="6 7">
    <location>
        <position position="89"/>
    </location>
    <ligand>
        <name>S-adenosyl-L-methionine</name>
        <dbReference type="ChEBI" id="CHEBI:59789"/>
    </ligand>
</feature>
<comment type="caution">
    <text evidence="6">Lacks conserved residue(s) required for the propagation of feature annotation.</text>
</comment>
<dbReference type="NCBIfam" id="TIGR00522">
    <property type="entry name" value="dph5"/>
    <property type="match status" value="1"/>
</dbReference>
<dbReference type="InterPro" id="IPR014776">
    <property type="entry name" value="4pyrrole_Mease_sub2"/>
</dbReference>
<dbReference type="PANTHER" id="PTHR10882:SF0">
    <property type="entry name" value="DIPHTHINE METHYL ESTER SYNTHASE"/>
    <property type="match status" value="1"/>
</dbReference>
<evidence type="ECO:0000313" key="9">
    <source>
        <dbReference type="EMBL" id="QLJ53164.1"/>
    </source>
</evidence>
<gene>
    <name evidence="6" type="primary">dphB</name>
    <name evidence="9" type="ORF">Sv326_0989</name>
</gene>
<dbReference type="CDD" id="cd11647">
    <property type="entry name" value="DHP5_DphB"/>
    <property type="match status" value="1"/>
</dbReference>
<dbReference type="EC" id="2.1.1.98" evidence="6"/>
<reference evidence="10" key="1">
    <citation type="submission" date="2020-07" db="EMBL/GenBank/DDBJ databases">
        <title>Metabolic diversity and evolutionary history of the archaeal phylum ###Micrarchaeota### uncovered from a freshwater lake metagenome.</title>
        <authorList>
            <person name="Kadnikov V.V."/>
            <person name="Savvichev A.S."/>
            <person name="Mardanov A.V."/>
            <person name="Beletsky A.V."/>
            <person name="Chupakov A.V."/>
            <person name="Kokryatskaya N.M."/>
            <person name="Pimenov N.V."/>
            <person name="Ravin N.V."/>
        </authorList>
    </citation>
    <scope>NUCLEOTIDE SEQUENCE [LARGE SCALE GENOMIC DNA]</scope>
</reference>
<dbReference type="Gene3D" id="3.40.1010.10">
    <property type="entry name" value="Cobalt-precorrin-4 Transmethylase, Domain 1"/>
    <property type="match status" value="1"/>
</dbReference>
<proteinExistence type="inferred from homology"/>
<evidence type="ECO:0000256" key="4">
    <source>
        <dbReference type="ARBA" id="ARBA00022679"/>
    </source>
</evidence>
<feature type="binding site" evidence="6 7">
    <location>
        <position position="166"/>
    </location>
    <ligand>
        <name>S-adenosyl-L-methionine</name>
        <dbReference type="ChEBI" id="CHEBI:59789"/>
    </ligand>
</feature>
<dbReference type="Proteomes" id="UP000510821">
    <property type="component" value="Chromosome"/>
</dbReference>
<feature type="binding site" evidence="6 7">
    <location>
        <position position="11"/>
    </location>
    <ligand>
        <name>S-adenosyl-L-methionine</name>
        <dbReference type="ChEBI" id="CHEBI:59789"/>
    </ligand>
</feature>
<dbReference type="HAMAP" id="MF_01084">
    <property type="entry name" value="Diphthine_synth"/>
    <property type="match status" value="1"/>
</dbReference>
<evidence type="ECO:0000259" key="8">
    <source>
        <dbReference type="Pfam" id="PF00590"/>
    </source>
</evidence>
<dbReference type="AlphaFoldDB" id="A0A7D6BVC1"/>
<dbReference type="GO" id="GO:0004164">
    <property type="term" value="F:diphthine synthase activity"/>
    <property type="evidence" value="ECO:0007669"/>
    <property type="project" value="UniProtKB-UniRule"/>
</dbReference>
<dbReference type="EMBL" id="CP058998">
    <property type="protein sequence ID" value="QLJ53164.1"/>
    <property type="molecule type" value="Genomic_DNA"/>
</dbReference>
<dbReference type="InterPro" id="IPR000878">
    <property type="entry name" value="4pyrrol_Mease"/>
</dbReference>
<keyword evidence="3 6" id="KW-0489">Methyltransferase</keyword>
<accession>A0A7D6BVC1</accession>
<organism evidence="9 10">
    <name type="scientific">Fermentimicrarchaeum limneticum</name>
    <dbReference type="NCBI Taxonomy" id="2795018"/>
    <lineage>
        <taxon>Archaea</taxon>
        <taxon>Candidatus Micrarchaeota</taxon>
        <taxon>Candidatus Fermentimicrarchaeales</taxon>
        <taxon>Candidatus Fermentimicrarchaeaceae</taxon>
        <taxon>Candidatus Fermentimicrarchaeum</taxon>
    </lineage>
</organism>
<evidence type="ECO:0000256" key="5">
    <source>
        <dbReference type="ARBA" id="ARBA00022691"/>
    </source>
</evidence>
<keyword evidence="5 6" id="KW-0949">S-adenosyl-L-methionine</keyword>
<evidence type="ECO:0000256" key="7">
    <source>
        <dbReference type="PIRSR" id="PIRSR036432-1"/>
    </source>
</evidence>
<dbReference type="InterPro" id="IPR014777">
    <property type="entry name" value="4pyrrole_Mease_sub1"/>
</dbReference>
<feature type="binding site" evidence="6 7">
    <location>
        <position position="203"/>
    </location>
    <ligand>
        <name>S-adenosyl-L-methionine</name>
        <dbReference type="ChEBI" id="CHEBI:59789"/>
    </ligand>
</feature>
<evidence type="ECO:0000256" key="2">
    <source>
        <dbReference type="ARBA" id="ARBA00006729"/>
    </source>
</evidence>
<evidence type="ECO:0000256" key="3">
    <source>
        <dbReference type="ARBA" id="ARBA00022603"/>
    </source>
</evidence>
<dbReference type="GO" id="GO:0032259">
    <property type="term" value="P:methylation"/>
    <property type="evidence" value="ECO:0007669"/>
    <property type="project" value="UniProtKB-KW"/>
</dbReference>
<comment type="pathway">
    <text evidence="1 6">Protein modification; peptidyl-diphthamide biosynthesis.</text>
</comment>
<evidence type="ECO:0000256" key="6">
    <source>
        <dbReference type="HAMAP-Rule" id="MF_01084"/>
    </source>
</evidence>
<feature type="domain" description="Tetrapyrrole methylase" evidence="8">
    <location>
        <begin position="3"/>
        <end position="214"/>
    </location>
</feature>
<protein>
    <recommendedName>
        <fullName evidence="6">Diphthine synthase</fullName>
        <ecNumber evidence="6">2.1.1.98</ecNumber>
    </recommendedName>
    <alternativeName>
        <fullName evidence="6">Diphthamide biosynthesis methyltransferase</fullName>
    </alternativeName>
</protein>
<dbReference type="Pfam" id="PF00590">
    <property type="entry name" value="TP_methylase"/>
    <property type="match status" value="1"/>
</dbReference>
<dbReference type="InterPro" id="IPR004551">
    <property type="entry name" value="Dphthn_synthase"/>
</dbReference>
<comment type="catalytic activity">
    <reaction evidence="6">
        <text>2-[(3S)-amino-3-carboxypropyl]-L-histidyl-[translation elongation factor 2] + 3 S-adenosyl-L-methionine = diphthine-[translation elongation factor 2] + 3 S-adenosyl-L-homocysteine + 3 H(+)</text>
        <dbReference type="Rhea" id="RHEA:36415"/>
        <dbReference type="Rhea" id="RHEA-COMP:9749"/>
        <dbReference type="Rhea" id="RHEA-COMP:10172"/>
        <dbReference type="ChEBI" id="CHEBI:15378"/>
        <dbReference type="ChEBI" id="CHEBI:57856"/>
        <dbReference type="ChEBI" id="CHEBI:59789"/>
        <dbReference type="ChEBI" id="CHEBI:73995"/>
        <dbReference type="ChEBI" id="CHEBI:82696"/>
        <dbReference type="EC" id="2.1.1.98"/>
    </reaction>
</comment>
<dbReference type="PANTHER" id="PTHR10882">
    <property type="entry name" value="DIPHTHINE SYNTHASE"/>
    <property type="match status" value="1"/>
</dbReference>
<dbReference type="SUPFAM" id="SSF53790">
    <property type="entry name" value="Tetrapyrrole methylase"/>
    <property type="match status" value="1"/>
</dbReference>
<dbReference type="UniPathway" id="UPA00559"/>